<evidence type="ECO:0000256" key="2">
    <source>
        <dbReference type="ARBA" id="ARBA00022747"/>
    </source>
</evidence>
<dbReference type="GO" id="GO:0009307">
    <property type="term" value="P:DNA restriction-modification system"/>
    <property type="evidence" value="ECO:0007669"/>
    <property type="project" value="UniProtKB-KW"/>
</dbReference>
<keyword evidence="6" id="KW-1185">Reference proteome</keyword>
<evidence type="ECO:0000313" key="6">
    <source>
        <dbReference type="Proteomes" id="UP000282837"/>
    </source>
</evidence>
<dbReference type="PANTHER" id="PTHR43140">
    <property type="entry name" value="TYPE-1 RESTRICTION ENZYME ECOKI SPECIFICITY PROTEIN"/>
    <property type="match status" value="1"/>
</dbReference>
<keyword evidence="3" id="KW-0238">DNA-binding</keyword>
<feature type="domain" description="Type I restriction modification DNA specificity" evidence="4">
    <location>
        <begin position="23"/>
        <end position="169"/>
    </location>
</feature>
<dbReference type="CDD" id="cd17262">
    <property type="entry name" value="RMtype1_S_Aco12261I-TRD2-CR2"/>
    <property type="match status" value="1"/>
</dbReference>
<keyword evidence="5" id="KW-0378">Hydrolase</keyword>
<dbReference type="InterPro" id="IPR000055">
    <property type="entry name" value="Restrct_endonuc_typeI_TRD"/>
</dbReference>
<protein>
    <submittedName>
        <fullName evidence="5">Restriction endonuclease subunit S</fullName>
    </submittedName>
</protein>
<dbReference type="EMBL" id="SACO01000002">
    <property type="protein sequence ID" value="RVU07139.1"/>
    <property type="molecule type" value="Genomic_DNA"/>
</dbReference>
<dbReference type="InterPro" id="IPR044946">
    <property type="entry name" value="Restrct_endonuc_typeI_TRD_sf"/>
</dbReference>
<keyword evidence="5" id="KW-0540">Nuclease</keyword>
<dbReference type="GO" id="GO:0003677">
    <property type="term" value="F:DNA binding"/>
    <property type="evidence" value="ECO:0007669"/>
    <property type="project" value="UniProtKB-KW"/>
</dbReference>
<comment type="caution">
    <text evidence="5">The sequence shown here is derived from an EMBL/GenBank/DDBJ whole genome shotgun (WGS) entry which is preliminary data.</text>
</comment>
<reference evidence="5 6" key="1">
    <citation type="submission" date="2019-01" db="EMBL/GenBank/DDBJ databases">
        <authorList>
            <person name="Chen W.-M."/>
        </authorList>
    </citation>
    <scope>NUCLEOTIDE SEQUENCE [LARGE SCALE GENOMIC DNA]</scope>
    <source>
        <strain evidence="5 6">FSY-9</strain>
    </source>
</reference>
<evidence type="ECO:0000256" key="3">
    <source>
        <dbReference type="ARBA" id="ARBA00023125"/>
    </source>
</evidence>
<dbReference type="AlphaFoldDB" id="A0A3S2UVA1"/>
<gene>
    <name evidence="5" type="ORF">EOE18_04110</name>
</gene>
<dbReference type="OrthoDB" id="512700at2"/>
<organism evidence="5 6">
    <name type="scientific">Novosphingobium umbonatum</name>
    <dbReference type="NCBI Taxonomy" id="1908524"/>
    <lineage>
        <taxon>Bacteria</taxon>
        <taxon>Pseudomonadati</taxon>
        <taxon>Pseudomonadota</taxon>
        <taxon>Alphaproteobacteria</taxon>
        <taxon>Sphingomonadales</taxon>
        <taxon>Sphingomonadaceae</taxon>
        <taxon>Novosphingobium</taxon>
    </lineage>
</organism>
<dbReference type="InterPro" id="IPR051212">
    <property type="entry name" value="Type-I_RE_S_subunit"/>
</dbReference>
<evidence type="ECO:0000259" key="4">
    <source>
        <dbReference type="Pfam" id="PF01420"/>
    </source>
</evidence>
<comment type="similarity">
    <text evidence="1">Belongs to the type-I restriction system S methylase family.</text>
</comment>
<dbReference type="Gene3D" id="1.10.287.1120">
    <property type="entry name" value="Bipartite methylase S protein"/>
    <property type="match status" value="1"/>
</dbReference>
<dbReference type="RefSeq" id="WP_127706483.1">
    <property type="nucleotide sequence ID" value="NZ_SACO01000002.1"/>
</dbReference>
<dbReference type="PANTHER" id="PTHR43140:SF1">
    <property type="entry name" value="TYPE I RESTRICTION ENZYME ECOKI SPECIFICITY SUBUNIT"/>
    <property type="match status" value="1"/>
</dbReference>
<proteinExistence type="inferred from homology"/>
<evidence type="ECO:0000256" key="1">
    <source>
        <dbReference type="ARBA" id="ARBA00010923"/>
    </source>
</evidence>
<dbReference type="SUPFAM" id="SSF116734">
    <property type="entry name" value="DNA methylase specificity domain"/>
    <property type="match status" value="2"/>
</dbReference>
<dbReference type="Pfam" id="PF01420">
    <property type="entry name" value="Methylase_S"/>
    <property type="match status" value="1"/>
</dbReference>
<dbReference type="Gene3D" id="3.90.220.20">
    <property type="entry name" value="DNA methylase specificity domains"/>
    <property type="match status" value="2"/>
</dbReference>
<accession>A0A3S2UVA1</accession>
<dbReference type="Proteomes" id="UP000282837">
    <property type="component" value="Unassembled WGS sequence"/>
</dbReference>
<keyword evidence="5" id="KW-0255">Endonuclease</keyword>
<name>A0A3S2UVA1_9SPHN</name>
<evidence type="ECO:0000313" key="5">
    <source>
        <dbReference type="EMBL" id="RVU07139.1"/>
    </source>
</evidence>
<sequence>MSFPPYAQYKDSGVAWLGAVPGHWEVTRLRFVTQCCDGQRIPLNGEQRADRIGDVPYWGANAIMDYIDQALFDEDLVLLGEDGAPFFDRSKPVAFFSQGPVWPNNHIHVLRHSKSINPKFLTYCLNVTDYADFIDGSTRDKLTQGRMNNIPLPFPAIAEQEAIAGFLDREVGKIDGLVAEQERLIALLKEKRQAVISHAVTKGLNASAPLKDSGIEWLGQIPEHWEVKPLKYGISFIESGVSVNAIDVPASDDEIGVLKTSAVYTGRFRPEENKAVIAEERDRASCPVKAGCLIVSRMNTSDLVGATGLVIEDAPNLFLPDRLWQVHFSELEPAFTHLWTQSPFYRSQVQVACAGTSSSMQNLSLDEFKSFLCPFPPTDEQAQIAVRVVEVMSGYEKLMTEAQSAITLLQERRAALISAAVTGKIDVRAAAASATSGTTAEMETA</sequence>
<dbReference type="GO" id="GO:0004519">
    <property type="term" value="F:endonuclease activity"/>
    <property type="evidence" value="ECO:0007669"/>
    <property type="project" value="UniProtKB-KW"/>
</dbReference>
<keyword evidence="2" id="KW-0680">Restriction system</keyword>